<organism evidence="1 2">
    <name type="scientific">Trifolium pratense</name>
    <name type="common">Red clover</name>
    <dbReference type="NCBI Taxonomy" id="57577"/>
    <lineage>
        <taxon>Eukaryota</taxon>
        <taxon>Viridiplantae</taxon>
        <taxon>Streptophyta</taxon>
        <taxon>Embryophyta</taxon>
        <taxon>Tracheophyta</taxon>
        <taxon>Spermatophyta</taxon>
        <taxon>Magnoliopsida</taxon>
        <taxon>eudicotyledons</taxon>
        <taxon>Gunneridae</taxon>
        <taxon>Pentapetalae</taxon>
        <taxon>rosids</taxon>
        <taxon>fabids</taxon>
        <taxon>Fabales</taxon>
        <taxon>Fabaceae</taxon>
        <taxon>Papilionoideae</taxon>
        <taxon>50 kb inversion clade</taxon>
        <taxon>NPAAA clade</taxon>
        <taxon>Hologalegina</taxon>
        <taxon>IRL clade</taxon>
        <taxon>Trifolieae</taxon>
        <taxon>Trifolium</taxon>
    </lineage>
</organism>
<accession>A0A2K3LIM5</accession>
<dbReference type="Proteomes" id="UP000236291">
    <property type="component" value="Unassembled WGS sequence"/>
</dbReference>
<feature type="non-terminal residue" evidence="1">
    <location>
        <position position="58"/>
    </location>
</feature>
<gene>
    <name evidence="1" type="ORF">L195_g034372</name>
</gene>
<proteinExistence type="predicted"/>
<evidence type="ECO:0000313" key="2">
    <source>
        <dbReference type="Proteomes" id="UP000236291"/>
    </source>
</evidence>
<dbReference type="AlphaFoldDB" id="A0A2K3LIM5"/>
<dbReference type="EMBL" id="ASHM01034047">
    <property type="protein sequence ID" value="PNX78394.1"/>
    <property type="molecule type" value="Genomic_DNA"/>
</dbReference>
<name>A0A2K3LIM5_TRIPR</name>
<protein>
    <submittedName>
        <fullName evidence="1">Uncharacterized protein</fullName>
    </submittedName>
</protein>
<comment type="caution">
    <text evidence="1">The sequence shown here is derived from an EMBL/GenBank/DDBJ whole genome shotgun (WGS) entry which is preliminary data.</text>
</comment>
<sequence length="58" mass="6935">MAMQMSLEKLKLRIFPLNKERILAETEKFQRERRRRVQGLETEELEALYIKGRSGKGK</sequence>
<reference evidence="1 2" key="1">
    <citation type="journal article" date="2014" name="Am. J. Bot.">
        <title>Genome assembly and annotation for red clover (Trifolium pratense; Fabaceae).</title>
        <authorList>
            <person name="Istvanek J."/>
            <person name="Jaros M."/>
            <person name="Krenek A."/>
            <person name="Repkova J."/>
        </authorList>
    </citation>
    <scope>NUCLEOTIDE SEQUENCE [LARGE SCALE GENOMIC DNA]</scope>
    <source>
        <strain evidence="2">cv. Tatra</strain>
        <tissue evidence="1">Young leaves</tissue>
    </source>
</reference>
<evidence type="ECO:0000313" key="1">
    <source>
        <dbReference type="EMBL" id="PNX78394.1"/>
    </source>
</evidence>
<reference evidence="1 2" key="2">
    <citation type="journal article" date="2017" name="Front. Plant Sci.">
        <title>Gene Classification and Mining of Molecular Markers Useful in Red Clover (Trifolium pratense) Breeding.</title>
        <authorList>
            <person name="Istvanek J."/>
            <person name="Dluhosova J."/>
            <person name="Dluhos P."/>
            <person name="Patkova L."/>
            <person name="Nedelnik J."/>
            <person name="Repkova J."/>
        </authorList>
    </citation>
    <scope>NUCLEOTIDE SEQUENCE [LARGE SCALE GENOMIC DNA]</scope>
    <source>
        <strain evidence="2">cv. Tatra</strain>
        <tissue evidence="1">Young leaves</tissue>
    </source>
</reference>